<evidence type="ECO:0000256" key="7">
    <source>
        <dbReference type="ARBA" id="ARBA00022989"/>
    </source>
</evidence>
<dbReference type="PANTHER" id="PTHR13448:SF0">
    <property type="entry name" value="TRANSMEMBRANE PROTEIN 214"/>
    <property type="match status" value="1"/>
</dbReference>
<reference evidence="13" key="1">
    <citation type="submission" date="2022-08" db="EMBL/GenBank/DDBJ databases">
        <authorList>
            <person name="Marques A."/>
        </authorList>
    </citation>
    <scope>NUCLEOTIDE SEQUENCE</scope>
    <source>
        <strain evidence="13">RhyPub2mFocal</strain>
        <tissue evidence="13">Leaves</tissue>
    </source>
</reference>
<dbReference type="PANTHER" id="PTHR13448">
    <property type="entry name" value="TRANSMEMBRANE PROTEIN 214"/>
    <property type="match status" value="1"/>
</dbReference>
<keyword evidence="14" id="KW-1185">Reference proteome</keyword>
<protein>
    <recommendedName>
        <fullName evidence="15">Transmembrane protein</fullName>
    </recommendedName>
</protein>
<evidence type="ECO:0008006" key="15">
    <source>
        <dbReference type="Google" id="ProtNLM"/>
    </source>
</evidence>
<keyword evidence="8 12" id="KW-0472">Membrane</keyword>
<feature type="transmembrane region" description="Helical" evidence="12">
    <location>
        <begin position="666"/>
        <end position="685"/>
    </location>
</feature>
<feature type="compositionally biased region" description="Basic residues" evidence="11">
    <location>
        <begin position="240"/>
        <end position="251"/>
    </location>
</feature>
<proteinExistence type="inferred from homology"/>
<keyword evidence="5" id="KW-0053">Apoptosis</keyword>
<evidence type="ECO:0000256" key="9">
    <source>
        <dbReference type="ARBA" id="ARBA00023180"/>
    </source>
</evidence>
<evidence type="ECO:0000256" key="10">
    <source>
        <dbReference type="ARBA" id="ARBA00024938"/>
    </source>
</evidence>
<evidence type="ECO:0000256" key="2">
    <source>
        <dbReference type="ARBA" id="ARBA00007984"/>
    </source>
</evidence>
<dbReference type="GO" id="GO:0005789">
    <property type="term" value="C:endoplasmic reticulum membrane"/>
    <property type="evidence" value="ECO:0007669"/>
    <property type="project" value="UniProtKB-SubCell"/>
</dbReference>
<evidence type="ECO:0000313" key="13">
    <source>
        <dbReference type="EMBL" id="KAJ4794317.1"/>
    </source>
</evidence>
<evidence type="ECO:0000256" key="8">
    <source>
        <dbReference type="ARBA" id="ARBA00023136"/>
    </source>
</evidence>
<evidence type="ECO:0000313" key="14">
    <source>
        <dbReference type="Proteomes" id="UP001140206"/>
    </source>
</evidence>
<comment type="function">
    <text evidence="10">Critical mediator, in cooperation with CASP4, of endoplasmic reticulum-stress induced apoptosis. Required or the activation of CASP4 following endoplasmic reticulum stress.</text>
</comment>
<organism evidence="13 14">
    <name type="scientific">Rhynchospora pubera</name>
    <dbReference type="NCBI Taxonomy" id="906938"/>
    <lineage>
        <taxon>Eukaryota</taxon>
        <taxon>Viridiplantae</taxon>
        <taxon>Streptophyta</taxon>
        <taxon>Embryophyta</taxon>
        <taxon>Tracheophyta</taxon>
        <taxon>Spermatophyta</taxon>
        <taxon>Magnoliopsida</taxon>
        <taxon>Liliopsida</taxon>
        <taxon>Poales</taxon>
        <taxon>Cyperaceae</taxon>
        <taxon>Cyperoideae</taxon>
        <taxon>Rhynchosporeae</taxon>
        <taxon>Rhynchospora</taxon>
    </lineage>
</organism>
<dbReference type="AlphaFoldDB" id="A0AAV8FM79"/>
<comment type="subunit">
    <text evidence="3">Constitutively interacts with CASP4; required for the localization of procaspase 4 to the ER.</text>
</comment>
<keyword evidence="9" id="KW-0325">Glycoprotein</keyword>
<dbReference type="EMBL" id="JAMFTS010000002">
    <property type="protein sequence ID" value="KAJ4794317.1"/>
    <property type="molecule type" value="Genomic_DNA"/>
</dbReference>
<comment type="subcellular location">
    <subcellularLocation>
        <location evidence="1">Endoplasmic reticulum membrane</location>
        <topology evidence="1">Multi-pass membrane protein</topology>
    </subcellularLocation>
</comment>
<dbReference type="Proteomes" id="UP001140206">
    <property type="component" value="Chromosome 2"/>
</dbReference>
<evidence type="ECO:0000256" key="1">
    <source>
        <dbReference type="ARBA" id="ARBA00004477"/>
    </source>
</evidence>
<evidence type="ECO:0000256" key="6">
    <source>
        <dbReference type="ARBA" id="ARBA00022824"/>
    </source>
</evidence>
<feature type="compositionally biased region" description="Polar residues" evidence="11">
    <location>
        <begin position="165"/>
        <end position="177"/>
    </location>
</feature>
<feature type="compositionally biased region" description="Acidic residues" evidence="11">
    <location>
        <begin position="217"/>
        <end position="226"/>
    </location>
</feature>
<comment type="similarity">
    <text evidence="2">Belongs to the TMEM214 family.</text>
</comment>
<keyword evidence="4 12" id="KW-0812">Transmembrane</keyword>
<keyword evidence="7 12" id="KW-1133">Transmembrane helix</keyword>
<sequence length="707" mass="77483">MPKSAPICGAISFARVCKESQRRSSNLHKGLSLFVAPTYSIKGGTSATPDRTSRQSTSSRNFTRLTIKRRLSHSNKFEPNIATLVNSVLDMERVDEDMRAISKPSTGCRVLTINYLSSLFSPRAILAMEETLLVDSLAAASASASDPNQGWQKVTYPKRHRKQSNADPSTSGHQSAKNAAGNVFAGVEQKANERHRAIQSMKAAAAQPPSVPRGAGSDDDDEDDDDATRGQENGGDAAVKKPKQKKPKKPKVTVAEAAAAIDVNHLESYIAEISGSYEDRQDIQLMRFADYFGRAFASVSASQFPWVKIFKESPVAKTIDMPLNHIPEPVYKIATDWVAQKSPEALGDFVIWSMDIILADLASHVAAAKGSKKAASQPTSTRSQVAMFAVLAMTLRRKPETLIAILPKIRDNPKYQGQERLPFVIWVIGQASLGDLVVGTYLWARYLFPTVCGKLSGNPQSRDLVLQLIERILSSPKAKSILSNGAVRKGERLVPPSSFDLLMRATFPPPPSRVKATERYGTVYPILKEVALTGTPGSKTTKQASHQLLPCCVKAMQENNPELSKEASDVFFWCLSQNTECYKQWGEHHMGNLEASVVVLRKLVSEWKELSPKLSPDALRETVASIKTMTEEALAETTDPAKHALLKEADKLCKVILGKLSRGFSCLKGGVVVFLLASVVAGFVLPSNVDLYDWEKLRAMFTSFQSY</sequence>
<evidence type="ECO:0000256" key="5">
    <source>
        <dbReference type="ARBA" id="ARBA00022703"/>
    </source>
</evidence>
<feature type="region of interest" description="Disordered" evidence="11">
    <location>
        <begin position="140"/>
        <end position="177"/>
    </location>
</feature>
<dbReference type="InterPro" id="IPR019308">
    <property type="entry name" value="TMEM214"/>
</dbReference>
<comment type="caution">
    <text evidence="13">The sequence shown here is derived from an EMBL/GenBank/DDBJ whole genome shotgun (WGS) entry which is preliminary data.</text>
</comment>
<feature type="region of interest" description="Disordered" evidence="11">
    <location>
        <begin position="192"/>
        <end position="252"/>
    </location>
</feature>
<gene>
    <name evidence="13" type="ORF">LUZ62_045563</name>
</gene>
<accession>A0AAV8FM79</accession>
<evidence type="ECO:0000256" key="11">
    <source>
        <dbReference type="SAM" id="MobiDB-lite"/>
    </source>
</evidence>
<dbReference type="Pfam" id="PF10151">
    <property type="entry name" value="TMEM214"/>
    <property type="match status" value="1"/>
</dbReference>
<evidence type="ECO:0000256" key="12">
    <source>
        <dbReference type="SAM" id="Phobius"/>
    </source>
</evidence>
<keyword evidence="6" id="KW-0256">Endoplasmic reticulum</keyword>
<evidence type="ECO:0000256" key="3">
    <source>
        <dbReference type="ARBA" id="ARBA00011720"/>
    </source>
</evidence>
<evidence type="ECO:0000256" key="4">
    <source>
        <dbReference type="ARBA" id="ARBA00022692"/>
    </source>
</evidence>
<name>A0AAV8FM79_9POAL</name>
<dbReference type="GO" id="GO:0005794">
    <property type="term" value="C:Golgi apparatus"/>
    <property type="evidence" value="ECO:0007669"/>
    <property type="project" value="TreeGrafter"/>
</dbReference>